<keyword evidence="5" id="KW-1185">Reference proteome</keyword>
<dbReference type="InterPro" id="IPR012289">
    <property type="entry name" value="Lytic_TGlycosylase_superhlx_L"/>
</dbReference>
<keyword evidence="2" id="KW-0732">Signal</keyword>
<dbReference type="Gene3D" id="1.10.530.10">
    <property type="match status" value="1"/>
</dbReference>
<gene>
    <name evidence="4" type="ORF">MACH26_01990</name>
</gene>
<dbReference type="InterPro" id="IPR037061">
    <property type="entry name" value="Lytic_TGlycoase_superhlx_L_sf"/>
</dbReference>
<dbReference type="InterPro" id="IPR023346">
    <property type="entry name" value="Lysozyme-like_dom_sf"/>
</dbReference>
<dbReference type="PANTHER" id="PTHR37423">
    <property type="entry name" value="SOLUBLE LYTIC MUREIN TRANSGLYCOSYLASE-RELATED"/>
    <property type="match status" value="1"/>
</dbReference>
<evidence type="ECO:0000313" key="4">
    <source>
        <dbReference type="EMBL" id="BDX04678.1"/>
    </source>
</evidence>
<dbReference type="Gene3D" id="1.10.1240.20">
    <property type="entry name" value="Lytic transglycosylase, superhelical linker domain"/>
    <property type="match status" value="1"/>
</dbReference>
<dbReference type="CDD" id="cd13401">
    <property type="entry name" value="Slt70-like"/>
    <property type="match status" value="1"/>
</dbReference>
<dbReference type="PANTHER" id="PTHR37423:SF5">
    <property type="entry name" value="SOLUBLE LYTIC MUREIN TRANSGLYCOSYLASE"/>
    <property type="match status" value="1"/>
</dbReference>
<dbReference type="InterPro" id="IPR008258">
    <property type="entry name" value="Transglycosylase_SLT_dom_1"/>
</dbReference>
<evidence type="ECO:0000256" key="2">
    <source>
        <dbReference type="ARBA" id="ARBA00022729"/>
    </source>
</evidence>
<dbReference type="EMBL" id="AP027272">
    <property type="protein sequence ID" value="BDX04678.1"/>
    <property type="molecule type" value="Genomic_DNA"/>
</dbReference>
<dbReference type="KEGG" id="pmaw:MACH26_01990"/>
<dbReference type="PROSITE" id="PS50017">
    <property type="entry name" value="DEATH_DOMAIN"/>
    <property type="match status" value="1"/>
</dbReference>
<dbReference type="SUPFAM" id="SSF53955">
    <property type="entry name" value="Lysozyme-like"/>
    <property type="match status" value="1"/>
</dbReference>
<dbReference type="Pfam" id="PF01464">
    <property type="entry name" value="SLT"/>
    <property type="match status" value="1"/>
</dbReference>
<evidence type="ECO:0000256" key="1">
    <source>
        <dbReference type="ARBA" id="ARBA00007734"/>
    </source>
</evidence>
<protein>
    <submittedName>
        <fullName evidence="4">Lytic transglycosylase</fullName>
    </submittedName>
</protein>
<dbReference type="InterPro" id="IPR008939">
    <property type="entry name" value="Lytic_TGlycosylase_superhlx_U"/>
</dbReference>
<dbReference type="GO" id="GO:0007165">
    <property type="term" value="P:signal transduction"/>
    <property type="evidence" value="ECO:0007669"/>
    <property type="project" value="InterPro"/>
</dbReference>
<evidence type="ECO:0000259" key="3">
    <source>
        <dbReference type="PROSITE" id="PS50017"/>
    </source>
</evidence>
<dbReference type="GO" id="GO:0004553">
    <property type="term" value="F:hydrolase activity, hydrolyzing O-glycosyl compounds"/>
    <property type="evidence" value="ECO:0007669"/>
    <property type="project" value="InterPro"/>
</dbReference>
<organism evidence="4 5">
    <name type="scientific">Planctobacterium marinum</name>
    <dbReference type="NCBI Taxonomy" id="1631968"/>
    <lineage>
        <taxon>Bacteria</taxon>
        <taxon>Pseudomonadati</taxon>
        <taxon>Pseudomonadota</taxon>
        <taxon>Gammaproteobacteria</taxon>
        <taxon>Alteromonadales</taxon>
        <taxon>Alteromonadaceae</taxon>
        <taxon>Planctobacterium</taxon>
    </lineage>
</organism>
<proteinExistence type="inferred from homology"/>
<feature type="domain" description="Death" evidence="3">
    <location>
        <begin position="264"/>
        <end position="337"/>
    </location>
</feature>
<dbReference type="Proteomes" id="UP001333710">
    <property type="component" value="Chromosome"/>
</dbReference>
<name>A0AA48HRU7_9ALTE</name>
<dbReference type="AlphaFoldDB" id="A0AA48HRU7"/>
<dbReference type="Gene3D" id="1.25.20.10">
    <property type="entry name" value="Bacterial muramidases"/>
    <property type="match status" value="1"/>
</dbReference>
<dbReference type="GO" id="GO:0042597">
    <property type="term" value="C:periplasmic space"/>
    <property type="evidence" value="ECO:0007669"/>
    <property type="project" value="InterPro"/>
</dbReference>
<dbReference type="Pfam" id="PF14718">
    <property type="entry name" value="SLT_L"/>
    <property type="match status" value="1"/>
</dbReference>
<dbReference type="SUPFAM" id="SSF48435">
    <property type="entry name" value="Bacterial muramidases"/>
    <property type="match status" value="1"/>
</dbReference>
<dbReference type="InterPro" id="IPR000488">
    <property type="entry name" value="Death_dom"/>
</dbReference>
<dbReference type="RefSeq" id="WP_338290491.1">
    <property type="nucleotide sequence ID" value="NZ_AP027272.1"/>
</dbReference>
<accession>A0AA48HRU7</accession>
<sequence length="643" mass="75146">MRKIKSAIFLVKILLVSVIPYTDSVIANDSEQLREWFERAEQIAHRPNSSEYRLLKSRLKDYPLWPYVTYKTLLRYPYISNESAIADFLRDYAGTPMERPLRKKWLVHLARQKRGDLYLKHYRDVGDTSLLCQRIAFDVENNGVTDYLDEIQALWLHGKSQPNECDPLFKLWQEAGRRTSDIVLQRIELAADGGNTTLIPYLKRLLPESQKYLADLWLSVRRSPSMITRQSKFTGVRLAIETRILTYGLRRLIWRDEDKALNAWQEYSRKFSFSAEQKRSITQRFAIALASKNHPQAETWLERASGFMDEDVLRWHLTQVLREQNWPHALEILRDLPDQTEDELTYQYWEARALELLGNGEVAGDLFNQIAQNRHYYGFMASGKLGRKVNLQDRPFTQNQLHLKQLMAMPAMQRIVEFVKLGRKTSARREWNMFFPELSVEHKQLAAALASQWDWHDQAIHAFSSSGYLDDVAKRFPLAYKNDLINSAQRHDIDPAWAFAIARRESSFKPDARSGAGAYGLMQVLPSTVQYMEKRKIRARQLFDAQFNVEMGTQYMHYLMKRMDENTVLATASYNAGWHRVKTWIPEDNGLAADIWIETIPYRETRNYVKAVLAYKQIYHLLLGNDKNYFEDFAKMTIGGKGT</sequence>
<comment type="similarity">
    <text evidence="1">Belongs to the transglycosylase Slt family.</text>
</comment>
<evidence type="ECO:0000313" key="5">
    <source>
        <dbReference type="Proteomes" id="UP001333710"/>
    </source>
</evidence>
<reference evidence="4" key="1">
    <citation type="submission" date="2023-01" db="EMBL/GenBank/DDBJ databases">
        <title>Complete genome sequence of Planctobacterium marinum strain Dej080120_11.</title>
        <authorList>
            <person name="Ueki S."/>
            <person name="Maruyama F."/>
        </authorList>
    </citation>
    <scope>NUCLEOTIDE SEQUENCE</scope>
    <source>
        <strain evidence="4">Dej080120_11</strain>
    </source>
</reference>